<comment type="caution">
    <text evidence="1">The sequence shown here is derived from an EMBL/GenBank/DDBJ whole genome shotgun (WGS) entry which is preliminary data.</text>
</comment>
<gene>
    <name evidence="1" type="ORF">KOEU_34120</name>
</gene>
<evidence type="ECO:0000313" key="1">
    <source>
        <dbReference type="EMBL" id="KON63091.1"/>
    </source>
</evidence>
<reference evidence="1" key="1">
    <citation type="submission" date="2015-08" db="EMBL/GenBank/DDBJ databases">
        <title>Draft genome sequence of Komagataeibacter europaeus CECT 8546 a cellulose producer strain from vinegar produced by the traditional method.</title>
        <authorList>
            <person name="Poehlein A."/>
            <person name="Valera M.J."/>
            <person name="Haack F.S."/>
            <person name="Mas A."/>
            <person name="Daniel R."/>
            <person name="Streit W.R."/>
            <person name="Mateo E."/>
        </authorList>
    </citation>
    <scope>NUCLEOTIDE SEQUENCE [LARGE SCALE GENOMIC DNA]</scope>
    <source>
        <strain evidence="1">CECT 8546</strain>
    </source>
</reference>
<dbReference type="EMBL" id="LHUQ01000044">
    <property type="protein sequence ID" value="KON63091.1"/>
    <property type="molecule type" value="Genomic_DNA"/>
</dbReference>
<accession>A0A0M0EDT3</accession>
<dbReference type="AlphaFoldDB" id="A0A0M0EDT3"/>
<dbReference type="PATRIC" id="fig|33995.3.peg.3776"/>
<sequence>MAGHEAGWFGFCRDVRDCIYRISSFHRQCLVNIFENRRIQKLLFFVIQLLQGISGRFSLRLSITPCGQHYYHKKFGVLAA</sequence>
<protein>
    <submittedName>
        <fullName evidence="1">Uncharacterized protein</fullName>
    </submittedName>
</protein>
<evidence type="ECO:0000313" key="2">
    <source>
        <dbReference type="Proteomes" id="UP000037566"/>
    </source>
</evidence>
<name>A0A0M0EDT3_KOMEU</name>
<dbReference type="Proteomes" id="UP000037566">
    <property type="component" value="Unassembled WGS sequence"/>
</dbReference>
<keyword evidence="2" id="KW-1185">Reference proteome</keyword>
<organism evidence="1 2">
    <name type="scientific">Komagataeibacter europaeus</name>
    <name type="common">Gluconacetobacter europaeus</name>
    <dbReference type="NCBI Taxonomy" id="33995"/>
    <lineage>
        <taxon>Bacteria</taxon>
        <taxon>Pseudomonadati</taxon>
        <taxon>Pseudomonadota</taxon>
        <taxon>Alphaproteobacteria</taxon>
        <taxon>Acetobacterales</taxon>
        <taxon>Acetobacteraceae</taxon>
        <taxon>Komagataeibacter</taxon>
    </lineage>
</organism>
<proteinExistence type="predicted"/>